<dbReference type="AlphaFoldDB" id="A0A158F920"/>
<feature type="coiled-coil region" evidence="1">
    <location>
        <begin position="295"/>
        <end position="322"/>
    </location>
</feature>
<evidence type="ECO:0000313" key="2">
    <source>
        <dbReference type="EMBL" id="SAL16195.1"/>
    </source>
</evidence>
<organism evidence="2 3">
    <name type="scientific">Caballeronia sordidicola</name>
    <name type="common">Burkholderia sordidicola</name>
    <dbReference type="NCBI Taxonomy" id="196367"/>
    <lineage>
        <taxon>Bacteria</taxon>
        <taxon>Pseudomonadati</taxon>
        <taxon>Pseudomonadota</taxon>
        <taxon>Betaproteobacteria</taxon>
        <taxon>Burkholderiales</taxon>
        <taxon>Burkholderiaceae</taxon>
        <taxon>Caballeronia</taxon>
    </lineage>
</organism>
<gene>
    <name evidence="2" type="ORF">AWB64_00950</name>
</gene>
<name>A0A158F920_CABSO</name>
<protein>
    <submittedName>
        <fullName evidence="2">Uncharacterized protein</fullName>
    </submittedName>
</protein>
<accession>A0A158F920</accession>
<sequence length="432" mass="48911">MTELDRSSAADGIAIALPYFTDPDPALSRSSGGRDPLGLLPVWSAFGRKLVPHLASPVGQVNGIKAVVLIQWLANEQEKFRQLLAGDDAPRKFFRLMEGLVEYWLYHNKRPYCFGNNTLAAEGKDFYVTTKTGKTVANGLYQYYRGTSRRAGLIDDNWRVEPEVCKELNRHWTPKATDELLGALTGPLANAKTALEPDRYLNGTALSKALERIFDYDCLLPILQECLFGQDFQRTLARDFLALRRATNMEGLRIEQRIRLLQSEELAHDIDSVLRCEPFLLVMQDVFDFLRGSPGKKLEQLARELEEVFSQMRERAAAFQRLGSELETPRMKQMQMLADILAASVPAANSAARRVCLIAFTRELVDYHKRCMTERGRDPLVLIEGDVIVLPVAGDRDRQDAKKRLVDGFPWMNDYYLNTASNIYAQVFGEPV</sequence>
<evidence type="ECO:0000256" key="1">
    <source>
        <dbReference type="SAM" id="Coils"/>
    </source>
</evidence>
<reference evidence="2 3" key="1">
    <citation type="submission" date="2016-01" db="EMBL/GenBank/DDBJ databases">
        <authorList>
            <person name="Oliw E.H."/>
        </authorList>
    </citation>
    <scope>NUCLEOTIDE SEQUENCE [LARGE SCALE GENOMIC DNA]</scope>
    <source>
        <strain evidence="2">LMG 22029</strain>
    </source>
</reference>
<proteinExistence type="predicted"/>
<dbReference type="EMBL" id="FCOC02000002">
    <property type="protein sequence ID" value="SAL16195.1"/>
    <property type="molecule type" value="Genomic_DNA"/>
</dbReference>
<keyword evidence="1" id="KW-0175">Coiled coil</keyword>
<evidence type="ECO:0000313" key="3">
    <source>
        <dbReference type="Proteomes" id="UP000054893"/>
    </source>
</evidence>
<dbReference type="Proteomes" id="UP000054893">
    <property type="component" value="Unassembled WGS sequence"/>
</dbReference>